<dbReference type="Pfam" id="PF00172">
    <property type="entry name" value="Zn_clus"/>
    <property type="match status" value="1"/>
</dbReference>
<dbReference type="GO" id="GO:0005634">
    <property type="term" value="C:nucleus"/>
    <property type="evidence" value="ECO:0007669"/>
    <property type="project" value="TreeGrafter"/>
</dbReference>
<dbReference type="OrthoDB" id="2264294at2759"/>
<reference evidence="4" key="1">
    <citation type="journal article" date="2020" name="Stud. Mycol.">
        <title>101 Dothideomycetes genomes: a test case for predicting lifestyles and emergence of pathogens.</title>
        <authorList>
            <person name="Haridas S."/>
            <person name="Albert R."/>
            <person name="Binder M."/>
            <person name="Bloem J."/>
            <person name="Labutti K."/>
            <person name="Salamov A."/>
            <person name="Andreopoulos B."/>
            <person name="Baker S."/>
            <person name="Barry K."/>
            <person name="Bills G."/>
            <person name="Bluhm B."/>
            <person name="Cannon C."/>
            <person name="Castanera R."/>
            <person name="Culley D."/>
            <person name="Daum C."/>
            <person name="Ezra D."/>
            <person name="Gonzalez J."/>
            <person name="Henrissat B."/>
            <person name="Kuo A."/>
            <person name="Liang C."/>
            <person name="Lipzen A."/>
            <person name="Lutzoni F."/>
            <person name="Magnuson J."/>
            <person name="Mondo S."/>
            <person name="Nolan M."/>
            <person name="Ohm R."/>
            <person name="Pangilinan J."/>
            <person name="Park H.-J."/>
            <person name="Ramirez L."/>
            <person name="Alfaro M."/>
            <person name="Sun H."/>
            <person name="Tritt A."/>
            <person name="Yoshinaga Y."/>
            <person name="Zwiers L.-H."/>
            <person name="Turgeon B."/>
            <person name="Goodwin S."/>
            <person name="Spatafora J."/>
            <person name="Crous P."/>
            <person name="Grigoriev I."/>
        </authorList>
    </citation>
    <scope>NUCLEOTIDE SEQUENCE</scope>
    <source>
        <strain evidence="4">CBS 109.77</strain>
    </source>
</reference>
<evidence type="ECO:0000313" key="4">
    <source>
        <dbReference type="EMBL" id="KAF2796684.1"/>
    </source>
</evidence>
<gene>
    <name evidence="4" type="ORF">K505DRAFT_237190</name>
</gene>
<dbReference type="GO" id="GO:0008270">
    <property type="term" value="F:zinc ion binding"/>
    <property type="evidence" value="ECO:0007669"/>
    <property type="project" value="InterPro"/>
</dbReference>
<dbReference type="EMBL" id="MU001825">
    <property type="protein sequence ID" value="KAF2796684.1"/>
    <property type="molecule type" value="Genomic_DNA"/>
</dbReference>
<feature type="domain" description="Zn(2)-C6 fungal-type" evidence="3">
    <location>
        <begin position="11"/>
        <end position="44"/>
    </location>
</feature>
<evidence type="ECO:0000256" key="2">
    <source>
        <dbReference type="ARBA" id="ARBA00023242"/>
    </source>
</evidence>
<accession>A0A6A6XKD9</accession>
<dbReference type="GO" id="GO:0001080">
    <property type="term" value="P:nitrogen catabolite activation of transcription from RNA polymerase II promoter"/>
    <property type="evidence" value="ECO:0007669"/>
    <property type="project" value="TreeGrafter"/>
</dbReference>
<name>A0A6A6XKD9_9PLEO</name>
<dbReference type="PROSITE" id="PS50048">
    <property type="entry name" value="ZN2_CY6_FUNGAL_2"/>
    <property type="match status" value="1"/>
</dbReference>
<evidence type="ECO:0000259" key="3">
    <source>
        <dbReference type="PROSITE" id="PS50048"/>
    </source>
</evidence>
<dbReference type="InterPro" id="IPR050797">
    <property type="entry name" value="Carb_Metab_Trans_Reg"/>
</dbReference>
<dbReference type="GO" id="GO:0000981">
    <property type="term" value="F:DNA-binding transcription factor activity, RNA polymerase II-specific"/>
    <property type="evidence" value="ECO:0007669"/>
    <property type="project" value="InterPro"/>
</dbReference>
<dbReference type="CDD" id="cd12148">
    <property type="entry name" value="fungal_TF_MHR"/>
    <property type="match status" value="1"/>
</dbReference>
<dbReference type="SUPFAM" id="SSF57701">
    <property type="entry name" value="Zn2/Cys6 DNA-binding domain"/>
    <property type="match status" value="1"/>
</dbReference>
<dbReference type="CDD" id="cd00067">
    <property type="entry name" value="GAL4"/>
    <property type="match status" value="1"/>
</dbReference>
<dbReference type="PANTHER" id="PTHR31668:SF4">
    <property type="entry name" value="TRANSCRIPTIONAL ACTIVATOR PROTEIN DAL81"/>
    <property type="match status" value="1"/>
</dbReference>
<dbReference type="AlphaFoldDB" id="A0A6A6XKD9"/>
<dbReference type="GO" id="GO:0006351">
    <property type="term" value="P:DNA-templated transcription"/>
    <property type="evidence" value="ECO:0007669"/>
    <property type="project" value="InterPro"/>
</dbReference>
<sequence>MEGGKARDQRPCDNCRRRKIRCLFSSNEVVNCMLCISRSTECTYVQEPARKKRTLSTLVERSQDAESSRVKQRYFHSKIDISVLKDYSAMPGKSLLKETLGHQNRQSSSILGLTSDFDPSILLNHPFNPKGECLSIKTPPILRRASQHTYFRMRPDTPEEMEQELANLDAIEAIVAPHGSELVKLYFRIVHPSFPILHKKVFLEKHNRTYRESTPIGLGAVYLLALNWWSYSPSLSNLPKPNAKELERLVLKSLFQAHTRPKISDLQGGLVLLQRPEVSSWTLTGHLLAMAQNLGIHFDCSNWQIPDWERGVRKRVAWALFMQDKWGALVYGRPSNIKMDDWDVRPLELLDFPETARDDDDEEGSAEIEKGRQTFLQMVALTMIVAEILERFFTLKAMRKERDIHEMLERAKPIQMRLKDWHANLPSALSIRDTTPRRLSSVGYLHLAYYTAEITLHRAILRTYSFSFIPKSLSPSTDTELSVLTRTAALTRFTTALTFLTSLKPEHLQSFWYFSSSLSLAIIGTFASILCVTSSDQEEREAHIARLAEFRWTLRISSTSAEFMKYAVRVLDKVSDLIELGKQQGSDKDSEEYLYPASVRSDEFSPLFADSAPSMGLPDDDESARLDWTRHPFDMDLTTFGEFGIDGEFPFGDVQEKNIAMESVGAIDI</sequence>
<dbReference type="Gene3D" id="4.10.240.10">
    <property type="entry name" value="Zn(2)-C6 fungal-type DNA-binding domain"/>
    <property type="match status" value="1"/>
</dbReference>
<dbReference type="InterPro" id="IPR001138">
    <property type="entry name" value="Zn2Cys6_DnaBD"/>
</dbReference>
<dbReference type="SMART" id="SM00066">
    <property type="entry name" value="GAL4"/>
    <property type="match status" value="1"/>
</dbReference>
<protein>
    <submittedName>
        <fullName evidence="4">Transcriptional activator protein DAL81</fullName>
    </submittedName>
</protein>
<dbReference type="Pfam" id="PF04082">
    <property type="entry name" value="Fungal_trans"/>
    <property type="match status" value="1"/>
</dbReference>
<dbReference type="PANTHER" id="PTHR31668">
    <property type="entry name" value="GLUCOSE TRANSPORT TRANSCRIPTION REGULATOR RGT1-RELATED-RELATED"/>
    <property type="match status" value="1"/>
</dbReference>
<evidence type="ECO:0000313" key="5">
    <source>
        <dbReference type="Proteomes" id="UP000799757"/>
    </source>
</evidence>
<keyword evidence="1" id="KW-0479">Metal-binding</keyword>
<dbReference type="InterPro" id="IPR007219">
    <property type="entry name" value="XnlR_reg_dom"/>
</dbReference>
<dbReference type="PROSITE" id="PS00463">
    <property type="entry name" value="ZN2_CY6_FUNGAL_1"/>
    <property type="match status" value="1"/>
</dbReference>
<dbReference type="SMART" id="SM00906">
    <property type="entry name" value="Fungal_trans"/>
    <property type="match status" value="1"/>
</dbReference>
<proteinExistence type="predicted"/>
<evidence type="ECO:0000256" key="1">
    <source>
        <dbReference type="ARBA" id="ARBA00022723"/>
    </source>
</evidence>
<dbReference type="Proteomes" id="UP000799757">
    <property type="component" value="Unassembled WGS sequence"/>
</dbReference>
<keyword evidence="5" id="KW-1185">Reference proteome</keyword>
<dbReference type="InterPro" id="IPR036864">
    <property type="entry name" value="Zn2-C6_fun-type_DNA-bd_sf"/>
</dbReference>
<dbReference type="GO" id="GO:0003677">
    <property type="term" value="F:DNA binding"/>
    <property type="evidence" value="ECO:0007669"/>
    <property type="project" value="InterPro"/>
</dbReference>
<keyword evidence="2" id="KW-0539">Nucleus</keyword>
<organism evidence="4 5">
    <name type="scientific">Melanomma pulvis-pyrius CBS 109.77</name>
    <dbReference type="NCBI Taxonomy" id="1314802"/>
    <lineage>
        <taxon>Eukaryota</taxon>
        <taxon>Fungi</taxon>
        <taxon>Dikarya</taxon>
        <taxon>Ascomycota</taxon>
        <taxon>Pezizomycotina</taxon>
        <taxon>Dothideomycetes</taxon>
        <taxon>Pleosporomycetidae</taxon>
        <taxon>Pleosporales</taxon>
        <taxon>Melanommataceae</taxon>
        <taxon>Melanomma</taxon>
    </lineage>
</organism>